<dbReference type="GO" id="GO:0005829">
    <property type="term" value="C:cytosol"/>
    <property type="evidence" value="ECO:0007669"/>
    <property type="project" value="TreeGrafter"/>
</dbReference>
<dbReference type="Gene3D" id="3.40.50.1000">
    <property type="entry name" value="HAD superfamily/HAD-like"/>
    <property type="match status" value="1"/>
</dbReference>
<dbReference type="GO" id="GO:0003825">
    <property type="term" value="F:alpha,alpha-trehalose-phosphate synthase (UDP-forming) activity"/>
    <property type="evidence" value="ECO:0007669"/>
    <property type="project" value="TreeGrafter"/>
</dbReference>
<dbReference type="Pfam" id="PF02358">
    <property type="entry name" value="Trehalose_PPase"/>
    <property type="match status" value="1"/>
</dbReference>
<organism evidence="2 3">
    <name type="scientific">Heracleum sosnowskyi</name>
    <dbReference type="NCBI Taxonomy" id="360622"/>
    <lineage>
        <taxon>Eukaryota</taxon>
        <taxon>Viridiplantae</taxon>
        <taxon>Streptophyta</taxon>
        <taxon>Embryophyta</taxon>
        <taxon>Tracheophyta</taxon>
        <taxon>Spermatophyta</taxon>
        <taxon>Magnoliopsida</taxon>
        <taxon>eudicotyledons</taxon>
        <taxon>Gunneridae</taxon>
        <taxon>Pentapetalae</taxon>
        <taxon>asterids</taxon>
        <taxon>campanulids</taxon>
        <taxon>Apiales</taxon>
        <taxon>Apiaceae</taxon>
        <taxon>Apioideae</taxon>
        <taxon>apioid superclade</taxon>
        <taxon>Tordylieae</taxon>
        <taxon>Tordyliinae</taxon>
        <taxon>Heracleum</taxon>
    </lineage>
</organism>
<name>A0AAD8M7L9_9APIA</name>
<evidence type="ECO:0000256" key="1">
    <source>
        <dbReference type="ARBA" id="ARBA00005409"/>
    </source>
</evidence>
<dbReference type="GO" id="GO:0005992">
    <property type="term" value="P:trehalose biosynthetic process"/>
    <property type="evidence" value="ECO:0007669"/>
    <property type="project" value="InterPro"/>
</dbReference>
<dbReference type="InterPro" id="IPR036412">
    <property type="entry name" value="HAD-like_sf"/>
</dbReference>
<dbReference type="GO" id="GO:0004805">
    <property type="term" value="F:trehalose-phosphatase activity"/>
    <property type="evidence" value="ECO:0007669"/>
    <property type="project" value="TreeGrafter"/>
</dbReference>
<dbReference type="Gene3D" id="3.30.70.1020">
    <property type="entry name" value="Trehalose-6-phosphate phosphatase related protein, domain 2"/>
    <property type="match status" value="1"/>
</dbReference>
<protein>
    <submittedName>
        <fullName evidence="2">Trehalose-6-phosphate synthase12</fullName>
    </submittedName>
</protein>
<accession>A0AAD8M7L9</accession>
<dbReference type="AlphaFoldDB" id="A0AAD8M7L9"/>
<reference evidence="2" key="1">
    <citation type="submission" date="2023-02" db="EMBL/GenBank/DDBJ databases">
        <title>Genome of toxic invasive species Heracleum sosnowskyi carries increased number of genes despite the absence of recent whole-genome duplications.</title>
        <authorList>
            <person name="Schelkunov M."/>
            <person name="Shtratnikova V."/>
            <person name="Makarenko M."/>
            <person name="Klepikova A."/>
            <person name="Omelchenko D."/>
            <person name="Novikova G."/>
            <person name="Obukhova E."/>
            <person name="Bogdanov V."/>
            <person name="Penin A."/>
            <person name="Logacheva M."/>
        </authorList>
    </citation>
    <scope>NUCLEOTIDE SEQUENCE</scope>
    <source>
        <strain evidence="2">Hsosn_3</strain>
        <tissue evidence="2">Leaf</tissue>
    </source>
</reference>
<gene>
    <name evidence="2" type="ORF">POM88_040706</name>
</gene>
<dbReference type="PANTHER" id="PTHR10788:SF106">
    <property type="entry name" value="BCDNA.GH08860"/>
    <property type="match status" value="1"/>
</dbReference>
<dbReference type="PANTHER" id="PTHR10788">
    <property type="entry name" value="TREHALOSE-6-PHOSPHATE SYNTHASE"/>
    <property type="match status" value="1"/>
</dbReference>
<dbReference type="InterPro" id="IPR001830">
    <property type="entry name" value="Glyco_trans_20"/>
</dbReference>
<dbReference type="InterPro" id="IPR003337">
    <property type="entry name" value="Trehalose_PPase"/>
</dbReference>
<dbReference type="SUPFAM" id="SSF56784">
    <property type="entry name" value="HAD-like"/>
    <property type="match status" value="1"/>
</dbReference>
<comment type="caution">
    <text evidence="2">The sequence shown here is derived from an EMBL/GenBank/DDBJ whole genome shotgun (WGS) entry which is preliminary data.</text>
</comment>
<dbReference type="EMBL" id="JAUIZM010000009">
    <property type="protein sequence ID" value="KAK1365145.1"/>
    <property type="molecule type" value="Genomic_DNA"/>
</dbReference>
<evidence type="ECO:0000313" key="3">
    <source>
        <dbReference type="Proteomes" id="UP001237642"/>
    </source>
</evidence>
<proteinExistence type="inferred from homology"/>
<comment type="similarity">
    <text evidence="1">In the N-terminal section; belongs to the glycosyltransferase 20 family.</text>
</comment>
<keyword evidence="3" id="KW-1185">Reference proteome</keyword>
<sequence>MELCCDPKTTIVVLSGSNKFVLDNNFCEYKMWLAAENGNFLRSTTGKWMTTIPENLNLDWIDCIKPVFEYFTERTPQSQFEVRNTSLVWNYKYADVKFGRVQAIDLLQHLCESLSNAHVDVIQGSRSVEVRAGGVTKGAGIHRILEEIAYNSVSTQIDYVLCIGHFLGKDEDLYTYFEALKFPGDRMSDLKLQNSGSVSKASQVTSEQPLPNSGKKTLWNVLDLMMENYFSCTVDRTQSRARYSLGSSDDVVSLLKALAAASSSS</sequence>
<dbReference type="InterPro" id="IPR023214">
    <property type="entry name" value="HAD_sf"/>
</dbReference>
<dbReference type="FunFam" id="3.30.70.1020:FF:000001">
    <property type="entry name" value="Alpha,alpha-trehalose-phosphate synthase [UDP-forming] 1"/>
    <property type="match status" value="1"/>
</dbReference>
<evidence type="ECO:0000313" key="2">
    <source>
        <dbReference type="EMBL" id="KAK1365145.1"/>
    </source>
</evidence>
<dbReference type="Proteomes" id="UP001237642">
    <property type="component" value="Unassembled WGS sequence"/>
</dbReference>
<reference evidence="2" key="2">
    <citation type="submission" date="2023-05" db="EMBL/GenBank/DDBJ databases">
        <authorList>
            <person name="Schelkunov M.I."/>
        </authorList>
    </citation>
    <scope>NUCLEOTIDE SEQUENCE</scope>
    <source>
        <strain evidence="2">Hsosn_3</strain>
        <tissue evidence="2">Leaf</tissue>
    </source>
</reference>